<dbReference type="NCBIfam" id="TIGR00451">
    <property type="entry name" value="unchar_dom_2"/>
    <property type="match status" value="1"/>
</dbReference>
<dbReference type="Proteomes" id="UP001255856">
    <property type="component" value="Unassembled WGS sequence"/>
</dbReference>
<evidence type="ECO:0000256" key="6">
    <source>
        <dbReference type="SAM" id="MobiDB-lite"/>
    </source>
</evidence>
<dbReference type="InterPro" id="IPR016437">
    <property type="entry name" value="MCT-1/Tma20"/>
</dbReference>
<evidence type="ECO:0000256" key="1">
    <source>
        <dbReference type="ARBA" id="ARBA00004496"/>
    </source>
</evidence>
<evidence type="ECO:0000256" key="4">
    <source>
        <dbReference type="ARBA" id="ARBA00022698"/>
    </source>
</evidence>
<reference evidence="8" key="1">
    <citation type="submission" date="2021-01" db="EMBL/GenBank/DDBJ databases">
        <authorList>
            <person name="Eckstrom K.M.E."/>
        </authorList>
    </citation>
    <scope>NUCLEOTIDE SEQUENCE</scope>
    <source>
        <strain evidence="8">UVCC 0001</strain>
    </source>
</reference>
<dbReference type="GO" id="GO:0004298">
    <property type="term" value="F:threonine-type endopeptidase activity"/>
    <property type="evidence" value="ECO:0007669"/>
    <property type="project" value="UniProtKB-KW"/>
</dbReference>
<dbReference type="InterPro" id="IPR015947">
    <property type="entry name" value="PUA-like_sf"/>
</dbReference>
<keyword evidence="9" id="KW-1185">Reference proteome</keyword>
<evidence type="ECO:0000313" key="8">
    <source>
        <dbReference type="EMBL" id="KAK2076947.1"/>
    </source>
</evidence>
<dbReference type="InterPro" id="IPR002478">
    <property type="entry name" value="PUA"/>
</dbReference>
<dbReference type="InterPro" id="IPR013087">
    <property type="entry name" value="Znf_C2H2_type"/>
</dbReference>
<name>A0AAD9IIX8_PROWI</name>
<gene>
    <name evidence="8" type="ORF">QBZ16_005175</name>
</gene>
<protein>
    <recommendedName>
        <fullName evidence="7">C2H2-type domain-containing protein</fullName>
    </recommendedName>
</protein>
<evidence type="ECO:0000256" key="3">
    <source>
        <dbReference type="ARBA" id="ARBA00022670"/>
    </source>
</evidence>
<evidence type="ECO:0000256" key="2">
    <source>
        <dbReference type="ARBA" id="ARBA00022490"/>
    </source>
</evidence>
<dbReference type="SUPFAM" id="SSF88697">
    <property type="entry name" value="PUA domain-like"/>
    <property type="match status" value="1"/>
</dbReference>
<keyword evidence="4" id="KW-0888">Threonine protease</keyword>
<dbReference type="PRINTS" id="PR00141">
    <property type="entry name" value="PROTEASOME"/>
</dbReference>
<dbReference type="GO" id="GO:0051603">
    <property type="term" value="P:proteolysis involved in protein catabolic process"/>
    <property type="evidence" value="ECO:0007669"/>
    <property type="project" value="InterPro"/>
</dbReference>
<dbReference type="Pfam" id="PF00227">
    <property type="entry name" value="Proteasome"/>
    <property type="match status" value="1"/>
</dbReference>
<keyword evidence="5" id="KW-0378">Hydrolase</keyword>
<dbReference type="SMART" id="SM00359">
    <property type="entry name" value="PUA"/>
    <property type="match status" value="1"/>
</dbReference>
<dbReference type="Gene3D" id="3.10.400.20">
    <property type="match status" value="1"/>
</dbReference>
<comment type="subcellular location">
    <subcellularLocation>
        <location evidence="1">Cytoplasm</location>
    </subcellularLocation>
</comment>
<dbReference type="InterPro" id="IPR048248">
    <property type="entry name" value="PUA_eIF2d-like"/>
</dbReference>
<dbReference type="Pfam" id="PF26292">
    <property type="entry name" value="PUA_elF2D"/>
    <property type="match status" value="1"/>
</dbReference>
<evidence type="ECO:0000259" key="7">
    <source>
        <dbReference type="PROSITE" id="PS00028"/>
    </source>
</evidence>
<dbReference type="PANTHER" id="PTHR22798">
    <property type="entry name" value="MCT-1 PROTEIN"/>
    <property type="match status" value="1"/>
</dbReference>
<dbReference type="InterPro" id="IPR000243">
    <property type="entry name" value="Pept_T1A_subB"/>
</dbReference>
<accession>A0AAD9IIX8</accession>
<feature type="compositionally biased region" description="Pro residues" evidence="6">
    <location>
        <begin position="454"/>
        <end position="510"/>
    </location>
</feature>
<dbReference type="AlphaFoldDB" id="A0AAD9IIX8"/>
<keyword evidence="2" id="KW-0963">Cytoplasm</keyword>
<dbReference type="Pfam" id="PF17832">
    <property type="entry name" value="Pre-PUA"/>
    <property type="match status" value="1"/>
</dbReference>
<dbReference type="PROSITE" id="PS50890">
    <property type="entry name" value="PUA"/>
    <property type="match status" value="1"/>
</dbReference>
<dbReference type="GO" id="GO:0003723">
    <property type="term" value="F:RNA binding"/>
    <property type="evidence" value="ECO:0007669"/>
    <property type="project" value="InterPro"/>
</dbReference>
<dbReference type="InterPro" id="IPR041366">
    <property type="entry name" value="Pre-PUA"/>
</dbReference>
<dbReference type="InterPro" id="IPR001353">
    <property type="entry name" value="Proteasome_sua/b"/>
</dbReference>
<dbReference type="GO" id="GO:0005737">
    <property type="term" value="C:cytoplasm"/>
    <property type="evidence" value="ECO:0007669"/>
    <property type="project" value="UniProtKB-SubCell"/>
</dbReference>
<proteinExistence type="predicted"/>
<dbReference type="SUPFAM" id="SSF56235">
    <property type="entry name" value="N-terminal nucleophile aminohydrolases (Ntn hydrolases)"/>
    <property type="match status" value="1"/>
</dbReference>
<comment type="caution">
    <text evidence="8">The sequence shown here is derived from an EMBL/GenBank/DDBJ whole genome shotgun (WGS) entry which is preliminary data.</text>
</comment>
<dbReference type="EMBL" id="JASFZW010000008">
    <property type="protein sequence ID" value="KAK2076947.1"/>
    <property type="molecule type" value="Genomic_DNA"/>
</dbReference>
<dbReference type="InterPro" id="IPR004521">
    <property type="entry name" value="Uncharacterised_CHP00451"/>
</dbReference>
<evidence type="ECO:0000256" key="5">
    <source>
        <dbReference type="ARBA" id="ARBA00022801"/>
    </source>
</evidence>
<dbReference type="CDD" id="cd21155">
    <property type="entry name" value="PUA_MCTS-1-like"/>
    <property type="match status" value="1"/>
</dbReference>
<dbReference type="CDD" id="cd11609">
    <property type="entry name" value="MCT1_N"/>
    <property type="match status" value="1"/>
</dbReference>
<dbReference type="CDD" id="cd20908">
    <property type="entry name" value="SUF4-like"/>
    <property type="match status" value="1"/>
</dbReference>
<feature type="region of interest" description="Disordered" evidence="6">
    <location>
        <begin position="448"/>
        <end position="510"/>
    </location>
</feature>
<feature type="domain" description="C2H2-type" evidence="7">
    <location>
        <begin position="344"/>
        <end position="365"/>
    </location>
</feature>
<dbReference type="PANTHER" id="PTHR22798:SF0">
    <property type="entry name" value="MALIGNANT T-CELL-AMPLIFIED SEQUENCE 1"/>
    <property type="match status" value="1"/>
</dbReference>
<keyword evidence="3" id="KW-0645">Protease</keyword>
<organism evidence="8 9">
    <name type="scientific">Prototheca wickerhamii</name>
    <dbReference type="NCBI Taxonomy" id="3111"/>
    <lineage>
        <taxon>Eukaryota</taxon>
        <taxon>Viridiplantae</taxon>
        <taxon>Chlorophyta</taxon>
        <taxon>core chlorophytes</taxon>
        <taxon>Trebouxiophyceae</taxon>
        <taxon>Chlorellales</taxon>
        <taxon>Chlorellaceae</taxon>
        <taxon>Prototheca</taxon>
    </lineage>
</organism>
<dbReference type="GO" id="GO:0001731">
    <property type="term" value="P:formation of translation preinitiation complex"/>
    <property type="evidence" value="ECO:0007669"/>
    <property type="project" value="TreeGrafter"/>
</dbReference>
<dbReference type="InterPro" id="IPR029055">
    <property type="entry name" value="Ntn_hydrolases_N"/>
</dbReference>
<dbReference type="PROSITE" id="PS00028">
    <property type="entry name" value="ZINC_FINGER_C2H2_1"/>
    <property type="match status" value="1"/>
</dbReference>
<sequence>MSQLFKSFGKEGHRASAQSQLKSSVARGIRAKISEQYPWLVENNVLEELLPKKQELMIIKLPEHVQLLVAGHTPLFFSTRDGGWFPTLRLLHKYPDMMPRLRTDKGAIKFVLSGANVMCPGLTSPGATIHDEASSALVELVEAGTPVALYAEDKEYAMAIGYTIMSTEEMRSVNKGIVRYFVEQHESQLQRPSLVKTVAGLVSEMNYQNKHLVGAMIVAGYDAVGGAQVYGCPIGGTLSQEDWTIDGSGSTYIWGYLDAEYRDGMSRQEAEDLVSTAIQLAMARDGSSGGVVRLVTITETGVERRLIKPEEHMVLWDELPEPSIGVVQDEATLITHQKSKHFKCEICHKRMVSIKSLAVHSLQVHKIPVTAVPDAIPGRESMEYDILGMKGPPAAAGPSSGLVWKEETVSPEERRACLARHLKSAVGSSLAQLASRAALAAPAPARPAVVSAPPAAPAPPPPPAGGAGWPAPPRPYAPYPPGPGYGYGPPPPYPPPYGHQPPPPHSYRPY</sequence>
<evidence type="ECO:0000313" key="9">
    <source>
        <dbReference type="Proteomes" id="UP001255856"/>
    </source>
</evidence>
<dbReference type="GO" id="GO:0005839">
    <property type="term" value="C:proteasome core complex"/>
    <property type="evidence" value="ECO:0007669"/>
    <property type="project" value="InterPro"/>
</dbReference>